<accession>A0A1B9N999</accession>
<feature type="region of interest" description="Disordered" evidence="1">
    <location>
        <begin position="89"/>
        <end position="130"/>
    </location>
</feature>
<dbReference type="RefSeq" id="WP_067027302.1">
    <property type="nucleotide sequence ID" value="NZ_CP038256.1"/>
</dbReference>
<feature type="compositionally biased region" description="Basic and acidic residues" evidence="1">
    <location>
        <begin position="118"/>
        <end position="130"/>
    </location>
</feature>
<feature type="compositionally biased region" description="Low complexity" evidence="1">
    <location>
        <begin position="89"/>
        <end position="100"/>
    </location>
</feature>
<dbReference type="Proteomes" id="UP000093355">
    <property type="component" value="Unassembled WGS sequence"/>
</dbReference>
<feature type="transmembrane region" description="Helical" evidence="2">
    <location>
        <begin position="40"/>
        <end position="61"/>
    </location>
</feature>
<sequence>MPLSEQEQRLLDEMERHLMQNDADVVHASTAGRPLSYRNLVLGAIVAIAGLIAVVAGVALWSSNTVLGVVIGVVGFIAMIVGVVLAISPSSGPSSAASATGKGGRPGAPRSSSSFMDRMNERWDRRQQGQ</sequence>
<keyword evidence="2" id="KW-0472">Membrane</keyword>
<dbReference type="InterPro" id="IPR021401">
    <property type="entry name" value="DUF3040"/>
</dbReference>
<organism evidence="3 4">
    <name type="scientific">Microbacterium sediminis</name>
    <dbReference type="NCBI Taxonomy" id="904291"/>
    <lineage>
        <taxon>Bacteria</taxon>
        <taxon>Bacillati</taxon>
        <taxon>Actinomycetota</taxon>
        <taxon>Actinomycetes</taxon>
        <taxon>Micrococcales</taxon>
        <taxon>Microbacteriaceae</taxon>
        <taxon>Microbacterium</taxon>
    </lineage>
</organism>
<comment type="caution">
    <text evidence="3">The sequence shown here is derived from an EMBL/GenBank/DDBJ whole genome shotgun (WGS) entry which is preliminary data.</text>
</comment>
<reference evidence="3 4" key="1">
    <citation type="submission" date="2016-05" db="EMBL/GenBank/DDBJ databases">
        <authorList>
            <person name="Lavstsen T."/>
            <person name="Jespersen J.S."/>
        </authorList>
    </citation>
    <scope>NUCLEOTIDE SEQUENCE [LARGE SCALE GENOMIC DNA]</scope>
    <source>
        <strain evidence="3 4">YLB-01</strain>
    </source>
</reference>
<evidence type="ECO:0000313" key="3">
    <source>
        <dbReference type="EMBL" id="OCG73166.1"/>
    </source>
</evidence>
<gene>
    <name evidence="3" type="ORF">A7J15_09525</name>
</gene>
<evidence type="ECO:0000313" key="4">
    <source>
        <dbReference type="Proteomes" id="UP000093355"/>
    </source>
</evidence>
<dbReference type="STRING" id="904291.A7J15_09525"/>
<evidence type="ECO:0000256" key="2">
    <source>
        <dbReference type="SAM" id="Phobius"/>
    </source>
</evidence>
<keyword evidence="2" id="KW-1133">Transmembrane helix</keyword>
<dbReference type="AlphaFoldDB" id="A0A1B9N999"/>
<name>A0A1B9N999_9MICO</name>
<dbReference type="Pfam" id="PF11239">
    <property type="entry name" value="DUF3040"/>
    <property type="match status" value="1"/>
</dbReference>
<protein>
    <submittedName>
        <fullName evidence="3">Uncharacterized protein</fullName>
    </submittedName>
</protein>
<dbReference type="EMBL" id="LXMD01000027">
    <property type="protein sequence ID" value="OCG73166.1"/>
    <property type="molecule type" value="Genomic_DNA"/>
</dbReference>
<dbReference type="OrthoDB" id="5244024at2"/>
<proteinExistence type="predicted"/>
<feature type="transmembrane region" description="Helical" evidence="2">
    <location>
        <begin position="67"/>
        <end position="87"/>
    </location>
</feature>
<evidence type="ECO:0000256" key="1">
    <source>
        <dbReference type="SAM" id="MobiDB-lite"/>
    </source>
</evidence>
<keyword evidence="2" id="KW-0812">Transmembrane</keyword>
<keyword evidence="4" id="KW-1185">Reference proteome</keyword>